<feature type="compositionally biased region" description="Polar residues" evidence="1">
    <location>
        <begin position="91"/>
        <end position="108"/>
    </location>
</feature>
<keyword evidence="3" id="KW-1185">Reference proteome</keyword>
<feature type="compositionally biased region" description="Basic and acidic residues" evidence="1">
    <location>
        <begin position="81"/>
        <end position="90"/>
    </location>
</feature>
<evidence type="ECO:0000313" key="3">
    <source>
        <dbReference type="Proteomes" id="UP001162131"/>
    </source>
</evidence>
<proteinExistence type="predicted"/>
<dbReference type="AlphaFoldDB" id="A0AAU9IH77"/>
<comment type="caution">
    <text evidence="2">The sequence shown here is derived from an EMBL/GenBank/DDBJ whole genome shotgun (WGS) entry which is preliminary data.</text>
</comment>
<accession>A0AAU9IH77</accession>
<evidence type="ECO:0000313" key="2">
    <source>
        <dbReference type="EMBL" id="CAG9314809.1"/>
    </source>
</evidence>
<dbReference type="Proteomes" id="UP001162131">
    <property type="component" value="Unassembled WGS sequence"/>
</dbReference>
<feature type="region of interest" description="Disordered" evidence="1">
    <location>
        <begin position="1"/>
        <end position="111"/>
    </location>
</feature>
<gene>
    <name evidence="2" type="ORF">BSTOLATCC_MIC11804</name>
</gene>
<protein>
    <submittedName>
        <fullName evidence="2">Uncharacterized protein</fullName>
    </submittedName>
</protein>
<reference evidence="2" key="1">
    <citation type="submission" date="2021-09" db="EMBL/GenBank/DDBJ databases">
        <authorList>
            <consortium name="AG Swart"/>
            <person name="Singh M."/>
            <person name="Singh A."/>
            <person name="Seah K."/>
            <person name="Emmerich C."/>
        </authorList>
    </citation>
    <scope>NUCLEOTIDE SEQUENCE</scope>
    <source>
        <strain evidence="2">ATCC30299</strain>
    </source>
</reference>
<dbReference type="EMBL" id="CAJZBQ010000012">
    <property type="protein sequence ID" value="CAG9314809.1"/>
    <property type="molecule type" value="Genomic_DNA"/>
</dbReference>
<feature type="compositionally biased region" description="Polar residues" evidence="1">
    <location>
        <begin position="39"/>
        <end position="49"/>
    </location>
</feature>
<name>A0AAU9IH77_9CILI</name>
<sequence length="139" mass="15717">MRSHTWKTSGESDSDKSSSDESSSEADISPVGYKPIRPNSLTLDLTQQMIARKKRRYSLDSSSEEESPNHNKKATHRHTHGNLEHSHTRPDSSQFELPKSKISQARPNENSKHKLIIDKERLSGINSSRAVSCYRCTVI</sequence>
<organism evidence="2 3">
    <name type="scientific">Blepharisma stoltei</name>
    <dbReference type="NCBI Taxonomy" id="1481888"/>
    <lineage>
        <taxon>Eukaryota</taxon>
        <taxon>Sar</taxon>
        <taxon>Alveolata</taxon>
        <taxon>Ciliophora</taxon>
        <taxon>Postciliodesmatophora</taxon>
        <taxon>Heterotrichea</taxon>
        <taxon>Heterotrichida</taxon>
        <taxon>Blepharismidae</taxon>
        <taxon>Blepharisma</taxon>
    </lineage>
</organism>
<feature type="compositionally biased region" description="Basic residues" evidence="1">
    <location>
        <begin position="70"/>
        <end position="80"/>
    </location>
</feature>
<evidence type="ECO:0000256" key="1">
    <source>
        <dbReference type="SAM" id="MobiDB-lite"/>
    </source>
</evidence>